<dbReference type="Ensembl" id="ENSSGRT00000075357.1">
    <property type="protein sequence ID" value="ENSSGRP00000070751.1"/>
    <property type="gene ID" value="ENSSGRG00000036148.1"/>
</dbReference>
<keyword evidence="9" id="KW-1185">Reference proteome</keyword>
<dbReference type="CDD" id="cd00146">
    <property type="entry name" value="PKD"/>
    <property type="match status" value="1"/>
</dbReference>
<dbReference type="InterPro" id="IPR029865">
    <property type="entry name" value="KIAA0319-like"/>
</dbReference>
<dbReference type="SUPFAM" id="SSF49299">
    <property type="entry name" value="PKD domain"/>
    <property type="match status" value="2"/>
</dbReference>
<reference evidence="8" key="1">
    <citation type="submission" date="2025-08" db="UniProtKB">
        <authorList>
            <consortium name="Ensembl"/>
        </authorList>
    </citation>
    <scope>IDENTIFICATION</scope>
</reference>
<protein>
    <submittedName>
        <fullName evidence="8">Si:ch73-215d9.1</fullName>
    </submittedName>
</protein>
<dbReference type="Gene3D" id="2.60.40.10">
    <property type="entry name" value="Immunoglobulins"/>
    <property type="match status" value="3"/>
</dbReference>
<dbReference type="InterPro" id="IPR035986">
    <property type="entry name" value="PKD_dom_sf"/>
</dbReference>
<evidence type="ECO:0000256" key="4">
    <source>
        <dbReference type="ARBA" id="ARBA00023136"/>
    </source>
</evidence>
<organism evidence="8 9">
    <name type="scientific">Sinocyclocheilus grahami</name>
    <name type="common">Dianchi golden-line fish</name>
    <name type="synonym">Barbus grahami</name>
    <dbReference type="NCBI Taxonomy" id="75366"/>
    <lineage>
        <taxon>Eukaryota</taxon>
        <taxon>Metazoa</taxon>
        <taxon>Chordata</taxon>
        <taxon>Craniata</taxon>
        <taxon>Vertebrata</taxon>
        <taxon>Euteleostomi</taxon>
        <taxon>Actinopterygii</taxon>
        <taxon>Neopterygii</taxon>
        <taxon>Teleostei</taxon>
        <taxon>Ostariophysi</taxon>
        <taxon>Cypriniformes</taxon>
        <taxon>Cyprinidae</taxon>
        <taxon>Cyprininae</taxon>
        <taxon>Sinocyclocheilus</taxon>
    </lineage>
</organism>
<dbReference type="FunFam" id="2.60.40.10:FF:000061">
    <property type="entry name" value="Dyslexia-associated protein KIAA0319 homolog"/>
    <property type="match status" value="1"/>
</dbReference>
<feature type="transmembrane region" description="Helical" evidence="6">
    <location>
        <begin position="380"/>
        <end position="407"/>
    </location>
</feature>
<dbReference type="Proteomes" id="UP000472262">
    <property type="component" value="Unassembled WGS sequence"/>
</dbReference>
<dbReference type="PANTHER" id="PTHR46182">
    <property type="entry name" value="FI19480P1"/>
    <property type="match status" value="1"/>
</dbReference>
<dbReference type="SMART" id="SM00089">
    <property type="entry name" value="PKD"/>
    <property type="match status" value="2"/>
</dbReference>
<dbReference type="Pfam" id="PF23620">
    <property type="entry name" value="KIAA0319"/>
    <property type="match status" value="1"/>
</dbReference>
<feature type="domain" description="PKD/Chitinase" evidence="7">
    <location>
        <begin position="143"/>
        <end position="234"/>
    </location>
</feature>
<evidence type="ECO:0000256" key="2">
    <source>
        <dbReference type="ARBA" id="ARBA00022692"/>
    </source>
</evidence>
<dbReference type="OMA" id="CSPLWME"/>
<dbReference type="InterPro" id="IPR022409">
    <property type="entry name" value="PKD/Chitinase_dom"/>
</dbReference>
<dbReference type="InterPro" id="IPR056502">
    <property type="entry name" value="KIAA0319-like_C"/>
</dbReference>
<keyword evidence="4 6" id="KW-0472">Membrane</keyword>
<dbReference type="GO" id="GO:0001764">
    <property type="term" value="P:neuron migration"/>
    <property type="evidence" value="ECO:0007669"/>
    <property type="project" value="TreeGrafter"/>
</dbReference>
<keyword evidence="3 6" id="KW-1133">Transmembrane helix</keyword>
<dbReference type="Pfam" id="PF22352">
    <property type="entry name" value="K319L-like_PKD"/>
    <property type="match status" value="3"/>
</dbReference>
<evidence type="ECO:0000256" key="5">
    <source>
        <dbReference type="ARBA" id="ARBA00023180"/>
    </source>
</evidence>
<evidence type="ECO:0000256" key="6">
    <source>
        <dbReference type="SAM" id="Phobius"/>
    </source>
</evidence>
<dbReference type="GO" id="GO:0005886">
    <property type="term" value="C:plasma membrane"/>
    <property type="evidence" value="ECO:0007669"/>
    <property type="project" value="TreeGrafter"/>
</dbReference>
<reference evidence="8" key="2">
    <citation type="submission" date="2025-09" db="UniProtKB">
        <authorList>
            <consortium name="Ensembl"/>
        </authorList>
    </citation>
    <scope>IDENTIFICATION</scope>
</reference>
<comment type="subcellular location">
    <subcellularLocation>
        <location evidence="1">Membrane</location>
    </subcellularLocation>
</comment>
<proteinExistence type="predicted"/>
<evidence type="ECO:0000256" key="3">
    <source>
        <dbReference type="ARBA" id="ARBA00022989"/>
    </source>
</evidence>
<feature type="domain" description="PKD/Chitinase" evidence="7">
    <location>
        <begin position="49"/>
        <end position="137"/>
    </location>
</feature>
<evidence type="ECO:0000313" key="9">
    <source>
        <dbReference type="Proteomes" id="UP000472262"/>
    </source>
</evidence>
<dbReference type="InParanoid" id="A0A672Q4Q8"/>
<name>A0A672Q4Q8_SINGR</name>
<keyword evidence="5" id="KW-0325">Glycoprotein</keyword>
<evidence type="ECO:0000256" key="1">
    <source>
        <dbReference type="ARBA" id="ARBA00004370"/>
    </source>
</evidence>
<evidence type="ECO:0000313" key="8">
    <source>
        <dbReference type="Ensembl" id="ENSSGRP00000070751.1"/>
    </source>
</evidence>
<sequence>MQDVRSPFLQLSDLQEGRYMFQLTVTDSSGQQDSDTVSVTVLPANKAPVAITGPDRQLLLPVNSITLNGSDSTDDQAVISYQWDMIRYQHIVLIKDANKAVAIATGLRSGNYKFRLTVTDQQGETDSAVLTITIKEAKSLPLVTHASGSHTLTLPNNSLVLRGSVSNSGTANVSFLWVRDEQSPAAGDVLYGSDHEAFLYLANLVEGTYLFQLRVTDVQGRSSMATATVEVCPDPREREEVELELQVGVAQVSQEQKDTVVRQLAALLHVLDSDIALKGLHGQSDISTVFRFSVQGPDGTIPGPKLARLLRNQLLREKTDFLLFKVLRVDTVMCLLLCSGRGQCDPITRSCSCDPLWMENPIRRFLDDGESNCGQIFCSILFYVLWVLCFCVPVVCVYTHVFVLDCCRGRRTKVRKKTKYTILDNMDEQERMELQPKYNIKHRSTEHNSSLMMSESELDSEQDNLFNYGKSRNRANGAVRNGDTLSLCPVEG</sequence>
<evidence type="ECO:0000259" key="7">
    <source>
        <dbReference type="SMART" id="SM00089"/>
    </source>
</evidence>
<dbReference type="AlphaFoldDB" id="A0A672Q4Q8"/>
<dbReference type="InterPro" id="IPR013783">
    <property type="entry name" value="Ig-like_fold"/>
</dbReference>
<accession>A0A672Q4Q8</accession>
<dbReference type="GO" id="GO:0031410">
    <property type="term" value="C:cytoplasmic vesicle"/>
    <property type="evidence" value="ECO:0007669"/>
    <property type="project" value="TreeGrafter"/>
</dbReference>
<keyword evidence="2 6" id="KW-0812">Transmembrane</keyword>
<dbReference type="PANTHER" id="PTHR46182:SF1">
    <property type="entry name" value="DYSLEXIA-ASSOCIATED PROTEIN KIAA0319"/>
    <property type="match status" value="1"/>
</dbReference>